<comment type="caution">
    <text evidence="2">The sequence shown here is derived from an EMBL/GenBank/DDBJ whole genome shotgun (WGS) entry which is preliminary data.</text>
</comment>
<evidence type="ECO:0000256" key="1">
    <source>
        <dbReference type="SAM" id="MobiDB-lite"/>
    </source>
</evidence>
<sequence>MALRSTATTKIKSNYIIPISVSVRLQPLLFRIKSQPLSHLFNHHFYINSSPYPNFSILTQITLSIIAAHLSSCSAPEYICSSTETFVCGFVYLRRLITRRRPASQKERGTGEGSSQATRFKAAQIPSCRSTKTKQRRQ</sequence>
<dbReference type="AlphaFoldDB" id="A0AA38M4N6"/>
<evidence type="ECO:0000313" key="3">
    <source>
        <dbReference type="Proteomes" id="UP001168821"/>
    </source>
</evidence>
<evidence type="ECO:0000313" key="2">
    <source>
        <dbReference type="EMBL" id="KAJ3643148.1"/>
    </source>
</evidence>
<protein>
    <submittedName>
        <fullName evidence="2">Uncharacterized protein</fullName>
    </submittedName>
</protein>
<keyword evidence="3" id="KW-1185">Reference proteome</keyword>
<accession>A0AA38M4N6</accession>
<dbReference type="EMBL" id="JALNTZ010000008">
    <property type="protein sequence ID" value="KAJ3643148.1"/>
    <property type="molecule type" value="Genomic_DNA"/>
</dbReference>
<organism evidence="2 3">
    <name type="scientific">Zophobas morio</name>
    <dbReference type="NCBI Taxonomy" id="2755281"/>
    <lineage>
        <taxon>Eukaryota</taxon>
        <taxon>Metazoa</taxon>
        <taxon>Ecdysozoa</taxon>
        <taxon>Arthropoda</taxon>
        <taxon>Hexapoda</taxon>
        <taxon>Insecta</taxon>
        <taxon>Pterygota</taxon>
        <taxon>Neoptera</taxon>
        <taxon>Endopterygota</taxon>
        <taxon>Coleoptera</taxon>
        <taxon>Polyphaga</taxon>
        <taxon>Cucujiformia</taxon>
        <taxon>Tenebrionidae</taxon>
        <taxon>Zophobas</taxon>
    </lineage>
</organism>
<proteinExistence type="predicted"/>
<dbReference type="Proteomes" id="UP001168821">
    <property type="component" value="Unassembled WGS sequence"/>
</dbReference>
<reference evidence="2" key="1">
    <citation type="journal article" date="2023" name="G3 (Bethesda)">
        <title>Whole genome assemblies of Zophobas morio and Tenebrio molitor.</title>
        <authorList>
            <person name="Kaur S."/>
            <person name="Stinson S.A."/>
            <person name="diCenzo G.C."/>
        </authorList>
    </citation>
    <scope>NUCLEOTIDE SEQUENCE</scope>
    <source>
        <strain evidence="2">QUZm001</strain>
    </source>
</reference>
<gene>
    <name evidence="2" type="ORF">Zmor_025876</name>
</gene>
<feature type="region of interest" description="Disordered" evidence="1">
    <location>
        <begin position="101"/>
        <end position="138"/>
    </location>
</feature>
<name>A0AA38M4N6_9CUCU</name>